<evidence type="ECO:0000313" key="2">
    <source>
        <dbReference type="Proteomes" id="UP001162483"/>
    </source>
</evidence>
<name>A0ABN9BDM7_9NEOB</name>
<comment type="caution">
    <text evidence="1">The sequence shown here is derived from an EMBL/GenBank/DDBJ whole genome shotgun (WGS) entry which is preliminary data.</text>
</comment>
<reference evidence="1" key="1">
    <citation type="submission" date="2023-05" db="EMBL/GenBank/DDBJ databases">
        <authorList>
            <person name="Stuckert A."/>
        </authorList>
    </citation>
    <scope>NUCLEOTIDE SEQUENCE</scope>
</reference>
<dbReference type="Proteomes" id="UP001162483">
    <property type="component" value="Unassembled WGS sequence"/>
</dbReference>
<protein>
    <submittedName>
        <fullName evidence="1">Uncharacterized protein</fullName>
    </submittedName>
</protein>
<gene>
    <name evidence="1" type="ORF">SPARVUS_LOCUS2674505</name>
</gene>
<feature type="non-terminal residue" evidence="1">
    <location>
        <position position="215"/>
    </location>
</feature>
<proteinExistence type="predicted"/>
<accession>A0ABN9BDM7</accession>
<keyword evidence="2" id="KW-1185">Reference proteome</keyword>
<dbReference type="EMBL" id="CATNWA010003511">
    <property type="protein sequence ID" value="CAI9545536.1"/>
    <property type="molecule type" value="Genomic_DNA"/>
</dbReference>
<organism evidence="1 2">
    <name type="scientific">Staurois parvus</name>
    <dbReference type="NCBI Taxonomy" id="386267"/>
    <lineage>
        <taxon>Eukaryota</taxon>
        <taxon>Metazoa</taxon>
        <taxon>Chordata</taxon>
        <taxon>Craniata</taxon>
        <taxon>Vertebrata</taxon>
        <taxon>Euteleostomi</taxon>
        <taxon>Amphibia</taxon>
        <taxon>Batrachia</taxon>
        <taxon>Anura</taxon>
        <taxon>Neobatrachia</taxon>
        <taxon>Ranoidea</taxon>
        <taxon>Ranidae</taxon>
        <taxon>Staurois</taxon>
    </lineage>
</organism>
<sequence>MFSSMPKSRQWKFQRLISLHQKSWQQGQPLSELCPALVTSSGFHRQEMVNPYPQTPVPETGDLIDVSARGNQPAHLQQKSWHQGMALLTSAHNNQHRRSYRKRMQLAPQLELMSMDGMSVSTDTTPEKGLALGQEDVSLTLHTLGDVHQVKVDETTVTTWIPQGCWAVVPDPQQHDGVGPATLPSLQWLSGLQGEEPVRTSPQLRVCSMREAEVG</sequence>
<evidence type="ECO:0000313" key="1">
    <source>
        <dbReference type="EMBL" id="CAI9545536.1"/>
    </source>
</evidence>